<dbReference type="Pfam" id="PF25794">
    <property type="entry name" value="SACS"/>
    <property type="match status" value="3"/>
</dbReference>
<feature type="region of interest" description="Disordered" evidence="1">
    <location>
        <begin position="4334"/>
        <end position="4353"/>
    </location>
</feature>
<feature type="region of interest" description="Disordered" evidence="1">
    <location>
        <begin position="160"/>
        <end position="189"/>
    </location>
</feature>
<dbReference type="SUPFAM" id="SSF55874">
    <property type="entry name" value="ATPase domain of HSP90 chaperone/DNA topoisomerase II/histidine kinase"/>
    <property type="match status" value="3"/>
</dbReference>
<accession>A0A6S7HSN1</accession>
<dbReference type="PANTHER" id="PTHR46919:SF2">
    <property type="entry name" value="SACSIN"/>
    <property type="match status" value="1"/>
</dbReference>
<keyword evidence="3" id="KW-1185">Reference proteome</keyword>
<dbReference type="EMBL" id="CACRXK020003317">
    <property type="protein sequence ID" value="CAB3998290.1"/>
    <property type="molecule type" value="Genomic_DNA"/>
</dbReference>
<feature type="region of interest" description="Disordered" evidence="1">
    <location>
        <begin position="4368"/>
        <end position="4392"/>
    </location>
</feature>
<dbReference type="NCBIfam" id="NF047352">
    <property type="entry name" value="P_loop_sacsin"/>
    <property type="match status" value="3"/>
</dbReference>
<evidence type="ECO:0000313" key="2">
    <source>
        <dbReference type="EMBL" id="CAB3998290.1"/>
    </source>
</evidence>
<reference evidence="2" key="1">
    <citation type="submission" date="2020-04" db="EMBL/GenBank/DDBJ databases">
        <authorList>
            <person name="Alioto T."/>
            <person name="Alioto T."/>
            <person name="Gomez Garrido J."/>
        </authorList>
    </citation>
    <scope>NUCLEOTIDE SEQUENCE</scope>
    <source>
        <strain evidence="2">A484AB</strain>
    </source>
</reference>
<dbReference type="SMART" id="SM00748">
    <property type="entry name" value="HEPN"/>
    <property type="match status" value="1"/>
</dbReference>
<organism evidence="2 3">
    <name type="scientific">Paramuricea clavata</name>
    <name type="common">Red gorgonian</name>
    <name type="synonym">Violescent sea-whip</name>
    <dbReference type="NCBI Taxonomy" id="317549"/>
    <lineage>
        <taxon>Eukaryota</taxon>
        <taxon>Metazoa</taxon>
        <taxon>Cnidaria</taxon>
        <taxon>Anthozoa</taxon>
        <taxon>Octocorallia</taxon>
        <taxon>Malacalcyonacea</taxon>
        <taxon>Plexauridae</taxon>
        <taxon>Paramuricea</taxon>
    </lineage>
</organism>
<sequence length="4530" mass="519105">MAECPEFGQAVRGVAKEALSASLKYSKGGDLSINVSTTDVQVVKDVVGTVCTTVVTLGALYAGYHLMKPLIEGAVKRVFGGERDDQEFRDIKPGSLNVLLHCFTDERFLEVLEDIYESGRLKKRLQKEFLQIGIKIEGVKVEILNMEEVCKTKEAINERCMKENPTPAEPNREKTPDQEPAGRSFGQERPPLTDLLKNILLRYPDGGQILKELIQNADDAGANEVKVLFDATSYGTASLVSSKLALFQGPALYFYNNAEFTEEDWEGLQRLMRSNKENNPLKVGRFGIGFNSVYHITDLPSIVSGNTVAFLDPHEKYFARGEPGQAFSTKDPLLTENFDQFEPFHQMFGCNLDQGNHYSGTLFRFPLRTRESKLSNKIYTRDMANTLFDSFKNEASAILLFLKNVDSIRLYKREQRGTLSCLYTARVSDKSKIEVRKRRQELIADITVEWDFAVKTTFYRLEIEEISPEKLPEKNEWFVANQVGTNEKKLVELAWDLKLLPWIGIAFPVDANNSMSSLGRIFCFLPLPPDCRTGLPVQVNGYFGLTDNRRALKWPGPDCQNDDTAQWNQLLLEKVGSQVYANLIVNMVRESSSNNFPPESLAKLVYSAVPVHSNVREEWRCILQSFFKTALAKEIFLTTAGGNSRWISLGEAIIDRLDGTKGMREEVKKVVLHTLLSAGQPIVSLPGHVIQVVDQYHQISGWKALQEVTPALLCNVLRSDFDFHKLPMDFQDRLFVLEYALQNVPGSIPSLYDVPLLPLENRQFIKFSFPSVETIFIPSEKHSADLLPNMKHRLLYRNLPLQVQQKLYELGSSKATQLHHPTASDIKQLLWQNLPNDWSCNYLPQLETVNWNPDKEEHPSLAWLELVWKWINENYPSNLGEFGGMPLIPVSMKTPSSMARLRQNSTVIVSQHLLCNNDTLSDVVRELLIRSGCVVIKKLASFIKHDQLFHYIALPNPSGILSVLFVAREKVVQQLTVASNKVKQELCCILSRLDRDSLASKRSFICTLPIFEAVDGSHFLSCQTDRGEQRLVAPRNLLLPPEIRIVDRTNILTSSKDESYRLLKTLGMRIESTASLIRIHLENFLNSGIRNAEKDKLMLWILEKMDILNHEMPEFVEFIRQLPCIATASGKRIAPNKLFDHSDSLLTRLLEGNNEAFPTNEFSEPIRRRKNELTVRRRENLTAQDVLLIVNRTSELSSDRGMALVELMNLRPQLLSEYTTDGSLSLSLLSSVLRELPWLPRVQDRPANYPDFMPWYDGMNLCKPSSMHPDLQALLVGASVPVFSDRLISREVQDLLGMSLTRVLDKEVIEQLHLAVVSWANQTTTPLIFPKFEEMVKGIYVYLSRVPKDTVQHLLQSKGLTQWIWQGSGFTSPEKVALESHFPKSINIHSYLFRLPNELFKVKEFLLSHGVKTQFTVDDLLDMLRNIKAKHDNEKRPLEDVMQDLDQCRAVLEWIVRSDGELSEERRCKLLIPVQTKSDKLQLEPCNTCTYCDREFLRRGVSEHEISIQSHLIHKAIPDDLASRLQVPRLSRRLARAKGVGIKFKEAGQYEPLTTRLRNILQQYKKGVAIFKEIIQNADDARASKVGFVVDWRENPRKKMFTEELAKCQGPALWAYNDAMFSEDDFKNINKLAGETKKNDLDKVGRFGLGFNSVYHLTDVPSFVSGEHLVVFDPNMNHITHLMDDKMRKGGLMLSLVENKDVLSAFPDQFSPYNQLFGCDMTGTGTFHFDGTLFRLPFRTNEQAQESEISDEPYTRDDVNNLMKSLKESAATLLMFAQNVKEVRVFEIRKDSNPKTSLGRPIISITKSVQKTLYTNITEGTILQNSSTWLNNRRSGVKAASEGPRSTELIKMNVSMVKSDLIDVSEVVRTEDTWLVNSCTGGKSSLQVAQSVDGIRNAVIPVTGIAAKITHSKIQGVKISPVRGEVFCFMPLSIESGFPVHVNGSFSVYSNRRRLWEEGVGEHQSLMKPFEAKWNEALMQDSLVQAYLQMLQELTSYNDKQYEFHSLWPNPSKVNYPKAWKPFLYSFFNKIIDEEWLLFYCNGNWRKLQDCLILDPKLSKVADSVTIMDLLGENVLSLPQDFMEAFKSNGKEAFIKNHMLTEDRFLREFFFPRVSQIPNQLRNSVLVHILDRRLRKHLNYDDLLRTYPSFSCSKDGTLLRTPKELVHPEGKSACLFSEEEKRFPLDNRFLEKERAIMLEELGMAIDSLPWCALCERAEWVSKNCDVKKAGLLIQFMNKNGPECKILITDDETKILRAAQFLPILSKRKDFPFSWKSDEYRTMKLAAADHLYPERHEYLVGSSQLILDESPNSSSVPNNYLKKILGFTSKQPDLTDVIAQLDLVIQLPPLLHSEKKEYACSKIYEFFQKVVSTEKFKSQQSYLRQQLDCRPWMLVKNQMVDPRLVARNWNKEDGSPYLFSLPREYCSKFKGLIHWYGVKENFSQEDFIVAILKLKEHTGRKKMLDNQIGTLIVFVEEVFSVPNTKLEITLPLPSVDCRLYDAEELVINETPWLETDGKNKTVHQKIPVLLAYQCGAKDLRNADLTRCSEPIGQPFGQHENLTDRLKNILTAYPADVGILKELLQNADDAKANEIHFVFDPRTHKSERVFSDNWKDLQGPAICVYNDKPFSKEDIEGIQKLGIGSKVDDPAKTGQYGIGFNAVYHLTDCPYFISNDEVICVSDPHTAYVAGASERKPGRLYNQLTKMFRRNYHDVLSGFLGDLFKLKGSTMFRFPLRRDAKLQSKISTNQWNNKQVKELFDLFRASAKDMLLFLNNVTKISVSEIKNGELETYSVMCDVPDIRKRTDFFESIRACSEVPTQQIPWQQIYYVMNISDTNNVKKDWLITQSLGCVNGQDASEVPNGTRMGLLPRAGIAVRLPSTESQSSPFRHFLFCALPLPVYTKFPAHINGHFALDSARRRVWHDPRNSDDRVRWNDFMKRYVIAPAYANAICHARKHILGYQAESRTSGMFPSNKETEDGLRWYHQLFPSITDLDTEWKPVGEALYRNFLSILPVLPVAMSVPEWKNLSEARKVRTEPDQTPVSVVWCNASNAYFCTSGMSWLLEKTLLDIGFCLLSHTPRGIHESFKTVEFCQDVSPEQVREFLRNHMEMKYNLPREVRDTVFHDVENVNELTMYCAKAKDFFENLEGLPLLVTQDSTLRCFRPDFVVFCSKFSELLPFRSDLFLHDLLRRRYASDIEKCSNVVREFLISDLAKFQTVLFPPTWINTASHQPWNPNEQGGTFPSKKWLVLLWQFIDAISKSENGSKTSGEDESEASSTLNEIITWHIIPTTHNCLVPVSMGKTVLNVSTYLNSDSFQDTVRRGVLVKLGCPQLNHTILISSFSRSSNPTGATAIRKHYLAMVQSTEDVLGLLHQTLNGDMREETTLTKHEIERLLMFLQSDVSRLSCSLLRNLPFYQTISCTYTRLSGNHAVFEVPDDVPGDDLQVLSSVTRSIFLRQAPKLADLYRYIGIEQASSMDFYMGIVLKYFDHLTPNGRVNHLKFVRDYLLHEHYSGYKALLSVMKQLSFIPDRLGVLRPAEEFYDPSNKVFGKFIPNDKFPPTPFDSIEWKEFLKKIGLQCAVTEEHFLSFATQLQEEACNSTSEEAKEILEKSNILVSHLFQNKRLHTSAFLSKISKIKFVPAAKIIELYLAIHPSHTEKILTCFRGSVVELHRALVWSSASLIATSAVPYRRNGLINMLGIHTEPPHELVIAHVSNLSGRFPATRNEEIPSALQPVLLDVMEKIYSYFMYSCPKTSGSPDSTCSPKCQLTRNALCNVPVILVDRHTLVRGNQLAFKGVWDCMNPYMFEVPRKFQHYEHFLKCLGAQERPTPLQYSSVLEAVKRSGGDNKMHPGEVRAAVEATKGLFVRLSKDKKRSQTRGGSPPNAEQSLVNVRTLYLPTEDNYLKPSCEVFVNDTMEKKERLKDYWKELLIDLTMRNQERPARLVELLPSPLKVKKLSSILNEELNPSCIDKKCILDRDPNTRSCDFIKRYRDIMCSREFSEALIRLYKVQQDTPNIPEQVENDLRSLENGVNVSCMQIIEVRLVKIATMEPVSGSKKEVPTFYHKIPDGFCILIKHGGEGNPGVLHERLSSFISWITGQHIGEAYWRYLMIILGVNDPREISKTLDEGRVTGNISSISREPNPGDEIPESFHYLLKNVINYHLREGEWVGYEVREEDEDHEAVYVYAKIIEQTSQGDGRFAINSRYKIDIGKEEPVEVRKLKLYKFDREERTGIGATWGRQEIMDLVPYTEGPEADNSSQEAIPPEPVTLEEARREVAEALREIWQLPESERRSAIRRLIRQWHPDRNPHRESLATEVTQYLFNEVERLERGGVPGYHPETDNSNQSSTGQSHYWDFFRRHAERARRQRQQRQERRHYDNETEPASRDEAERWMRQAQKDFSTANYLFQSEEETYFSFTCFHCQQAVEKALKAFMFAKGRLNRSDLEVHDELTLAYRASEMHPRLHVIPGMVRVIHERRYYIKTRYPQYRRGNSFHDPIPAEMFTQRDAEEALSNAREILQLLRQVMD</sequence>
<proteinExistence type="predicted"/>
<dbReference type="OrthoDB" id="6140196at2759"/>
<dbReference type="InterPro" id="IPR036869">
    <property type="entry name" value="J_dom_sf"/>
</dbReference>
<dbReference type="InterPro" id="IPR058210">
    <property type="entry name" value="SACS/Nov_dom"/>
</dbReference>
<evidence type="ECO:0000313" key="3">
    <source>
        <dbReference type="Proteomes" id="UP001152795"/>
    </source>
</evidence>
<dbReference type="SUPFAM" id="SSF81593">
    <property type="entry name" value="Nucleotidyltransferase substrate binding subunit/domain"/>
    <property type="match status" value="1"/>
</dbReference>
<name>A0A6S7HSN1_PARCT</name>
<feature type="compositionally biased region" description="Basic and acidic residues" evidence="1">
    <location>
        <begin position="4373"/>
        <end position="4392"/>
    </location>
</feature>
<dbReference type="InterPro" id="IPR007842">
    <property type="entry name" value="HEPN_dom"/>
</dbReference>
<gene>
    <name evidence="2" type="ORF">PACLA_8A050812</name>
</gene>
<dbReference type="InterPro" id="IPR036890">
    <property type="entry name" value="HATPase_C_sf"/>
</dbReference>
<dbReference type="Gene3D" id="1.10.287.110">
    <property type="entry name" value="DnaJ domain"/>
    <property type="match status" value="1"/>
</dbReference>
<dbReference type="Pfam" id="PF05168">
    <property type="entry name" value="HEPN"/>
    <property type="match status" value="1"/>
</dbReference>
<evidence type="ECO:0000256" key="1">
    <source>
        <dbReference type="SAM" id="MobiDB-lite"/>
    </source>
</evidence>
<protein>
    <submittedName>
        <fullName evidence="2">Uncharacterized protein</fullName>
    </submittedName>
</protein>
<dbReference type="Gene3D" id="1.20.120.330">
    <property type="entry name" value="Nucleotidyltransferases domain 2"/>
    <property type="match status" value="1"/>
</dbReference>
<dbReference type="PROSITE" id="PS50910">
    <property type="entry name" value="HEPN"/>
    <property type="match status" value="1"/>
</dbReference>
<dbReference type="Proteomes" id="UP001152795">
    <property type="component" value="Unassembled WGS sequence"/>
</dbReference>
<dbReference type="PANTHER" id="PTHR46919">
    <property type="entry name" value="ZINC FINGER, C3HC4 TYPE (RING FINGER) FAMILY PROTEIN"/>
    <property type="match status" value="1"/>
</dbReference>
<feature type="compositionally biased region" description="Polar residues" evidence="1">
    <location>
        <begin position="4344"/>
        <end position="4353"/>
    </location>
</feature>
<comment type="caution">
    <text evidence="2">The sequence shown here is derived from an EMBL/GenBank/DDBJ whole genome shotgun (WGS) entry which is preliminary data.</text>
</comment>